<keyword evidence="2" id="KW-1185">Reference proteome</keyword>
<sequence>VLAHIHRLQPHYVHGYNVKTGMYKMHGRFNWSLTQTLHRARRMNNGMFGSGRAAEPLLALAPWVPLHNLSSLEQYHNVVGGLMKGAGEAKVAEGGGGRRLQAQETQAPADQPLQVVKVTHKELQDLAAAANVKDQPLVYLGHPV</sequence>
<proteinExistence type="predicted"/>
<dbReference type="EMBL" id="BLLF01000667">
    <property type="protein sequence ID" value="GFH13913.1"/>
    <property type="molecule type" value="Genomic_DNA"/>
</dbReference>
<reference evidence="1 2" key="1">
    <citation type="submission" date="2020-02" db="EMBL/GenBank/DDBJ databases">
        <title>Draft genome sequence of Haematococcus lacustris strain NIES-144.</title>
        <authorList>
            <person name="Morimoto D."/>
            <person name="Nakagawa S."/>
            <person name="Yoshida T."/>
            <person name="Sawayama S."/>
        </authorList>
    </citation>
    <scope>NUCLEOTIDE SEQUENCE [LARGE SCALE GENOMIC DNA]</scope>
    <source>
        <strain evidence="1 2">NIES-144</strain>
    </source>
</reference>
<accession>A0A699YUR9</accession>
<name>A0A699YUR9_HAELA</name>
<dbReference type="Proteomes" id="UP000485058">
    <property type="component" value="Unassembled WGS sequence"/>
</dbReference>
<feature type="non-terminal residue" evidence="1">
    <location>
        <position position="144"/>
    </location>
</feature>
<dbReference type="AlphaFoldDB" id="A0A699YUR9"/>
<feature type="non-terminal residue" evidence="1">
    <location>
        <position position="1"/>
    </location>
</feature>
<protein>
    <submittedName>
        <fullName evidence="1">Uncharacterized protein</fullName>
    </submittedName>
</protein>
<comment type="caution">
    <text evidence="1">The sequence shown here is derived from an EMBL/GenBank/DDBJ whole genome shotgun (WGS) entry which is preliminary data.</text>
</comment>
<evidence type="ECO:0000313" key="1">
    <source>
        <dbReference type="EMBL" id="GFH13913.1"/>
    </source>
</evidence>
<organism evidence="1 2">
    <name type="scientific">Haematococcus lacustris</name>
    <name type="common">Green alga</name>
    <name type="synonym">Haematococcus pluvialis</name>
    <dbReference type="NCBI Taxonomy" id="44745"/>
    <lineage>
        <taxon>Eukaryota</taxon>
        <taxon>Viridiplantae</taxon>
        <taxon>Chlorophyta</taxon>
        <taxon>core chlorophytes</taxon>
        <taxon>Chlorophyceae</taxon>
        <taxon>CS clade</taxon>
        <taxon>Chlamydomonadales</taxon>
        <taxon>Haematococcaceae</taxon>
        <taxon>Haematococcus</taxon>
    </lineage>
</organism>
<gene>
    <name evidence="1" type="ORF">HaLaN_09878</name>
</gene>
<evidence type="ECO:0000313" key="2">
    <source>
        <dbReference type="Proteomes" id="UP000485058"/>
    </source>
</evidence>